<evidence type="ECO:0000259" key="2">
    <source>
        <dbReference type="PROSITE" id="PS50994"/>
    </source>
</evidence>
<dbReference type="SUPFAM" id="SSF53098">
    <property type="entry name" value="Ribonuclease H-like"/>
    <property type="match status" value="1"/>
</dbReference>
<name>A0AA45WZJ6_9CLOT</name>
<dbReference type="Gene3D" id="3.30.420.10">
    <property type="entry name" value="Ribonuclease H-like superfamily/Ribonuclease H"/>
    <property type="match status" value="1"/>
</dbReference>
<dbReference type="GO" id="GO:0015074">
    <property type="term" value="P:DNA integration"/>
    <property type="evidence" value="ECO:0007669"/>
    <property type="project" value="InterPro"/>
</dbReference>
<dbReference type="Proteomes" id="UP001158066">
    <property type="component" value="Unassembled WGS sequence"/>
</dbReference>
<dbReference type="PANTHER" id="PTHR46889">
    <property type="entry name" value="TRANSPOSASE INSF FOR INSERTION SEQUENCE IS3B-RELATED"/>
    <property type="match status" value="1"/>
</dbReference>
<dbReference type="Pfam" id="PF00665">
    <property type="entry name" value="rve"/>
    <property type="match status" value="1"/>
</dbReference>
<feature type="region of interest" description="Disordered" evidence="1">
    <location>
        <begin position="110"/>
        <end position="130"/>
    </location>
</feature>
<evidence type="ECO:0000313" key="3">
    <source>
        <dbReference type="EMBL" id="SMP73068.1"/>
    </source>
</evidence>
<organism evidence="3 4">
    <name type="scientific">Anoxynatronum buryatiense</name>
    <dbReference type="NCBI Taxonomy" id="489973"/>
    <lineage>
        <taxon>Bacteria</taxon>
        <taxon>Bacillati</taxon>
        <taxon>Bacillota</taxon>
        <taxon>Clostridia</taxon>
        <taxon>Eubacteriales</taxon>
        <taxon>Clostridiaceae</taxon>
        <taxon>Anoxynatronum</taxon>
    </lineage>
</organism>
<proteinExistence type="predicted"/>
<dbReference type="InterPro" id="IPR012337">
    <property type="entry name" value="RNaseH-like_sf"/>
</dbReference>
<dbReference type="PROSITE" id="PS50994">
    <property type="entry name" value="INTEGRASE"/>
    <property type="match status" value="1"/>
</dbReference>
<dbReference type="AlphaFoldDB" id="A0AA45WZJ6"/>
<reference evidence="3" key="1">
    <citation type="submission" date="2017-05" db="EMBL/GenBank/DDBJ databases">
        <authorList>
            <person name="Varghese N."/>
            <person name="Submissions S."/>
        </authorList>
    </citation>
    <scope>NUCLEOTIDE SEQUENCE</scope>
    <source>
        <strain evidence="3">Su22</strain>
    </source>
</reference>
<evidence type="ECO:0000313" key="4">
    <source>
        <dbReference type="Proteomes" id="UP001158066"/>
    </source>
</evidence>
<dbReference type="InterPro" id="IPR009057">
    <property type="entry name" value="Homeodomain-like_sf"/>
</dbReference>
<comment type="caution">
    <text evidence="3">The sequence shown here is derived from an EMBL/GenBank/DDBJ whole genome shotgun (WGS) entry which is preliminary data.</text>
</comment>
<dbReference type="InterPro" id="IPR036397">
    <property type="entry name" value="RNaseH_sf"/>
</dbReference>
<dbReference type="SUPFAM" id="SSF46689">
    <property type="entry name" value="Homeodomain-like"/>
    <property type="match status" value="1"/>
</dbReference>
<evidence type="ECO:0000256" key="1">
    <source>
        <dbReference type="SAM" id="MobiDB-lite"/>
    </source>
</evidence>
<accession>A0AA45WZJ6</accession>
<dbReference type="EMBL" id="FXUF01000040">
    <property type="protein sequence ID" value="SMP73068.1"/>
    <property type="molecule type" value="Genomic_DNA"/>
</dbReference>
<protein>
    <submittedName>
        <fullName evidence="3">Transposase</fullName>
    </submittedName>
</protein>
<dbReference type="NCBIfam" id="NF033516">
    <property type="entry name" value="transpos_IS3"/>
    <property type="match status" value="1"/>
</dbReference>
<dbReference type="PANTHER" id="PTHR46889:SF4">
    <property type="entry name" value="TRANSPOSASE INSO FOR INSERTION SEQUENCE ELEMENT IS911B-RELATED"/>
    <property type="match status" value="1"/>
</dbReference>
<dbReference type="GO" id="GO:0003676">
    <property type="term" value="F:nucleic acid binding"/>
    <property type="evidence" value="ECO:0007669"/>
    <property type="project" value="InterPro"/>
</dbReference>
<dbReference type="Pfam" id="PF13384">
    <property type="entry name" value="HTH_23"/>
    <property type="match status" value="1"/>
</dbReference>
<gene>
    <name evidence="3" type="ORF">SAMN06296020_1402</name>
</gene>
<sequence length="351" mass="40369">MISTSDRIQAIQLIDEAVKAGAREIKACRVLGIHTRTLRRWRHHQEDQRPLAERPAPANKLTIEEENAIMEVIHSPEYQSLPPSQIVPSLADLGMYLASESTIYRKLRERGMQHHRGRSQAPVKRPLPTHKAQGPNQVWMWDITWLPGPVKGLYYYLYLILDLYSRMIVGWEVHVEESAANASRLVKKAALAQGIGLNQTPLVLHSDNGSPMKGATLLETLYKLGITPSRSRPRVSNDNPYAESIFRTCKYRPSFPAKGFQDLFKARAWVLQFEHWYNYRHKHSGIAFLTPHQRHTGQADTILAKRRETYEKAKSLNPTRWSRHTRKWTIPEEVWLNPVSEKSSTAHPTIN</sequence>
<keyword evidence="4" id="KW-1185">Reference proteome</keyword>
<dbReference type="InterPro" id="IPR048020">
    <property type="entry name" value="Transpos_IS3"/>
</dbReference>
<feature type="domain" description="Integrase catalytic" evidence="2">
    <location>
        <begin position="131"/>
        <end position="299"/>
    </location>
</feature>
<dbReference type="InterPro" id="IPR050900">
    <property type="entry name" value="Transposase_IS3/IS150/IS904"/>
</dbReference>
<dbReference type="InterPro" id="IPR001584">
    <property type="entry name" value="Integrase_cat-core"/>
</dbReference>